<evidence type="ECO:0000313" key="1">
    <source>
        <dbReference type="EMBL" id="KAJ0016681.1"/>
    </source>
</evidence>
<organism evidence="1 2">
    <name type="scientific">Pistacia integerrima</name>
    <dbReference type="NCBI Taxonomy" id="434235"/>
    <lineage>
        <taxon>Eukaryota</taxon>
        <taxon>Viridiplantae</taxon>
        <taxon>Streptophyta</taxon>
        <taxon>Embryophyta</taxon>
        <taxon>Tracheophyta</taxon>
        <taxon>Spermatophyta</taxon>
        <taxon>Magnoliopsida</taxon>
        <taxon>eudicotyledons</taxon>
        <taxon>Gunneridae</taxon>
        <taxon>Pentapetalae</taxon>
        <taxon>rosids</taxon>
        <taxon>malvids</taxon>
        <taxon>Sapindales</taxon>
        <taxon>Anacardiaceae</taxon>
        <taxon>Pistacia</taxon>
    </lineage>
</organism>
<name>A0ACC0XHQ9_9ROSI</name>
<accession>A0ACC0XHQ9</accession>
<keyword evidence="2" id="KW-1185">Reference proteome</keyword>
<sequence length="229" mass="23842">MVGSVRPAGLVWFSEHWLRPAKGKKNSTSEECDDRRTIGLVLLRGEERSACPGSARSCWTSSRGWWFGSWHDAAAASVPPLSYQAGVGGPPVIRPPGQMPPGAFSGQGPPPMARGLVPQVPMPSGVRPPQQFQMPPQQFAGGPLAPPPARPGMLNALPPRLGMPPPPGAGIPGFASPHLGMPPPPPGATVMGFNIVSDSNAFCYIMVGLSSCPVTSIACDLTVASHVAF</sequence>
<gene>
    <name evidence="1" type="ORF">Pint_11385</name>
</gene>
<comment type="caution">
    <text evidence="1">The sequence shown here is derived from an EMBL/GenBank/DDBJ whole genome shotgun (WGS) entry which is preliminary data.</text>
</comment>
<protein>
    <submittedName>
        <fullName evidence="1">Uncharacterized protein</fullName>
    </submittedName>
</protein>
<dbReference type="Proteomes" id="UP001163603">
    <property type="component" value="Chromosome 12"/>
</dbReference>
<reference evidence="2" key="1">
    <citation type="journal article" date="2023" name="G3 (Bethesda)">
        <title>Genome assembly and association tests identify interacting loci associated with vigor, precocity, and sex in interspecific pistachio rootstocks.</title>
        <authorList>
            <person name="Palmer W."/>
            <person name="Jacygrad E."/>
            <person name="Sagayaradj S."/>
            <person name="Cavanaugh K."/>
            <person name="Han R."/>
            <person name="Bertier L."/>
            <person name="Beede B."/>
            <person name="Kafkas S."/>
            <person name="Golino D."/>
            <person name="Preece J."/>
            <person name="Michelmore R."/>
        </authorList>
    </citation>
    <scope>NUCLEOTIDE SEQUENCE [LARGE SCALE GENOMIC DNA]</scope>
</reference>
<evidence type="ECO:0000313" key="2">
    <source>
        <dbReference type="Proteomes" id="UP001163603"/>
    </source>
</evidence>
<dbReference type="EMBL" id="CM047747">
    <property type="protein sequence ID" value="KAJ0016681.1"/>
    <property type="molecule type" value="Genomic_DNA"/>
</dbReference>
<proteinExistence type="predicted"/>